<dbReference type="Pfam" id="PF03372">
    <property type="entry name" value="Exo_endo_phos"/>
    <property type="match status" value="1"/>
</dbReference>
<reference evidence="3" key="1">
    <citation type="submission" date="2020-07" db="EMBL/GenBank/DDBJ databases">
        <title>The High-quality genome of the commercially important snow crab, Chionoecetes opilio.</title>
        <authorList>
            <person name="Jeong J.-H."/>
            <person name="Ryu S."/>
        </authorList>
    </citation>
    <scope>NUCLEOTIDE SEQUENCE</scope>
    <source>
        <strain evidence="3">MADBK_172401_WGS</strain>
        <tissue evidence="3">Digestive gland</tissue>
    </source>
</reference>
<comment type="caution">
    <text evidence="3">The sequence shown here is derived from an EMBL/GenBank/DDBJ whole genome shotgun (WGS) entry which is preliminary data.</text>
</comment>
<name>A0A8J4YIK5_CHIOP</name>
<dbReference type="SUPFAM" id="SSF56219">
    <property type="entry name" value="DNase I-like"/>
    <property type="match status" value="1"/>
</dbReference>
<dbReference type="EMBL" id="JACEEZ010002312">
    <property type="protein sequence ID" value="KAG0728322.1"/>
    <property type="molecule type" value="Genomic_DNA"/>
</dbReference>
<evidence type="ECO:0000256" key="1">
    <source>
        <dbReference type="SAM" id="MobiDB-lite"/>
    </source>
</evidence>
<evidence type="ECO:0000313" key="3">
    <source>
        <dbReference type="EMBL" id="KAG0728322.1"/>
    </source>
</evidence>
<evidence type="ECO:0000313" key="4">
    <source>
        <dbReference type="Proteomes" id="UP000770661"/>
    </source>
</evidence>
<feature type="domain" description="Endonuclease/exonuclease/phosphatase" evidence="2">
    <location>
        <begin position="55"/>
        <end position="241"/>
    </location>
</feature>
<proteinExistence type="predicted"/>
<evidence type="ECO:0000259" key="2">
    <source>
        <dbReference type="Pfam" id="PF03372"/>
    </source>
</evidence>
<accession>A0A8J4YIK5</accession>
<feature type="region of interest" description="Disordered" evidence="1">
    <location>
        <begin position="1"/>
        <end position="55"/>
    </location>
</feature>
<dbReference type="GO" id="GO:0003824">
    <property type="term" value="F:catalytic activity"/>
    <property type="evidence" value="ECO:0007669"/>
    <property type="project" value="InterPro"/>
</dbReference>
<feature type="compositionally biased region" description="Low complexity" evidence="1">
    <location>
        <begin position="13"/>
        <end position="22"/>
    </location>
</feature>
<dbReference type="AlphaFoldDB" id="A0A8J4YIK5"/>
<dbReference type="Proteomes" id="UP000770661">
    <property type="component" value="Unassembled WGS sequence"/>
</dbReference>
<feature type="region of interest" description="Disordered" evidence="1">
    <location>
        <begin position="248"/>
        <end position="316"/>
    </location>
</feature>
<keyword evidence="4" id="KW-1185">Reference proteome</keyword>
<dbReference type="Gene3D" id="3.60.10.10">
    <property type="entry name" value="Endonuclease/exonuclease/phosphatase"/>
    <property type="match status" value="1"/>
</dbReference>
<dbReference type="InterPro" id="IPR005135">
    <property type="entry name" value="Endo/exonuclease/phosphatase"/>
</dbReference>
<dbReference type="OrthoDB" id="7998590at2759"/>
<gene>
    <name evidence="3" type="ORF">GWK47_032731</name>
</gene>
<organism evidence="3 4">
    <name type="scientific">Chionoecetes opilio</name>
    <name type="common">Atlantic snow crab</name>
    <name type="synonym">Cancer opilio</name>
    <dbReference type="NCBI Taxonomy" id="41210"/>
    <lineage>
        <taxon>Eukaryota</taxon>
        <taxon>Metazoa</taxon>
        <taxon>Ecdysozoa</taxon>
        <taxon>Arthropoda</taxon>
        <taxon>Crustacea</taxon>
        <taxon>Multicrustacea</taxon>
        <taxon>Malacostraca</taxon>
        <taxon>Eumalacostraca</taxon>
        <taxon>Eucarida</taxon>
        <taxon>Decapoda</taxon>
        <taxon>Pleocyemata</taxon>
        <taxon>Brachyura</taxon>
        <taxon>Eubrachyura</taxon>
        <taxon>Majoidea</taxon>
        <taxon>Majidae</taxon>
        <taxon>Chionoecetes</taxon>
    </lineage>
</organism>
<protein>
    <recommendedName>
        <fullName evidence="2">Endonuclease/exonuclease/phosphatase domain-containing protein</fullName>
    </recommendedName>
</protein>
<sequence length="316" mass="34404">MTAAVSPRPPQRGPGQHPSSQQRTIVHADHADNGHPPCGAAGGRPRLKGAAVESQGLPPKKHQVLQAIFEEDLDVVLLQETLTPADFKRRIAGYSLHSLPATEGTRGCVTWEERHPSPQNHRPGALWRWRGGLGGGGCTWEDSTSLCTTCTGASDTNWRQGSCSNLASHASLLVAGDFNAHPPILQSVSATNLTGSSLAVLLEEVPHFHLLNTGEPTHVRRGDWTLPWCRVTWRPAHVGRCTLRSPVDPLRTLPPSQGRRRSRYALRRDGTSRGRTGQVQGFLDEWWVTYEPPNEPAPTGEGPHGSPLEGSRRSHS</sequence>
<dbReference type="InterPro" id="IPR036691">
    <property type="entry name" value="Endo/exonu/phosph_ase_sf"/>
</dbReference>